<comment type="caution">
    <text evidence="9">The sequence shown here is derived from an EMBL/GenBank/DDBJ whole genome shotgun (WGS) entry which is preliminary data.</text>
</comment>
<comment type="subcellular location">
    <subcellularLocation>
        <location evidence="1">Cell membrane</location>
    </subcellularLocation>
</comment>
<dbReference type="GO" id="GO:0005886">
    <property type="term" value="C:plasma membrane"/>
    <property type="evidence" value="ECO:0007669"/>
    <property type="project" value="UniProtKB-SubCell"/>
</dbReference>
<dbReference type="HOGENOM" id="CLU_070021_0_0_5"/>
<evidence type="ECO:0000256" key="2">
    <source>
        <dbReference type="ARBA" id="ARBA00022475"/>
    </source>
</evidence>
<dbReference type="Proteomes" id="UP000030021">
    <property type="component" value="Unassembled WGS sequence"/>
</dbReference>
<keyword evidence="5 6" id="KW-0472">Membrane</keyword>
<proteinExistence type="predicted"/>
<evidence type="ECO:0000313" key="10">
    <source>
        <dbReference type="Proteomes" id="UP000030021"/>
    </source>
</evidence>
<keyword evidence="4 9" id="KW-0808">Transferase</keyword>
<dbReference type="Pfam" id="PF13632">
    <property type="entry name" value="Glyco_trans_2_3"/>
    <property type="match status" value="1"/>
</dbReference>
<dbReference type="InterPro" id="IPR029044">
    <property type="entry name" value="Nucleotide-diphossugar_trans"/>
</dbReference>
<keyword evidence="6" id="KW-1133">Transmembrane helix</keyword>
<dbReference type="PANTHER" id="PTHR43646:SF2">
    <property type="entry name" value="GLYCOSYLTRANSFERASE 2-LIKE DOMAIN-CONTAINING PROTEIN"/>
    <property type="match status" value="1"/>
</dbReference>
<evidence type="ECO:0000259" key="8">
    <source>
        <dbReference type="Pfam" id="PF13632"/>
    </source>
</evidence>
<evidence type="ECO:0000256" key="5">
    <source>
        <dbReference type="ARBA" id="ARBA00023136"/>
    </source>
</evidence>
<evidence type="ECO:0000256" key="3">
    <source>
        <dbReference type="ARBA" id="ARBA00022676"/>
    </source>
</evidence>
<dbReference type="Pfam" id="PF00535">
    <property type="entry name" value="Glycos_transf_2"/>
    <property type="match status" value="1"/>
</dbReference>
<dbReference type="eggNOG" id="COG1216">
    <property type="taxonomic scope" value="Bacteria"/>
</dbReference>
<dbReference type="GO" id="GO:0016757">
    <property type="term" value="F:glycosyltransferase activity"/>
    <property type="evidence" value="ECO:0007669"/>
    <property type="project" value="UniProtKB-KW"/>
</dbReference>
<accession>A0A0A0HHT6</accession>
<protein>
    <submittedName>
        <fullName evidence="9">Putative glycosyltransferase</fullName>
    </submittedName>
</protein>
<dbReference type="InterPro" id="IPR001173">
    <property type="entry name" value="Glyco_trans_2-like"/>
</dbReference>
<feature type="transmembrane region" description="Helical" evidence="6">
    <location>
        <begin position="235"/>
        <end position="264"/>
    </location>
</feature>
<dbReference type="SUPFAM" id="SSF53448">
    <property type="entry name" value="Nucleotide-diphospho-sugar transferases"/>
    <property type="match status" value="1"/>
</dbReference>
<name>A0A0A0HHT6_9RHOB</name>
<reference evidence="9 10" key="1">
    <citation type="submission" date="2013-01" db="EMBL/GenBank/DDBJ databases">
        <authorList>
            <person name="Fiebig A."/>
            <person name="Goeker M."/>
            <person name="Klenk H.-P.P."/>
        </authorList>
    </citation>
    <scope>NUCLEOTIDE SEQUENCE [LARGE SCALE GENOMIC DNA]</scope>
    <source>
        <strain evidence="9 10">DSM 17069</strain>
    </source>
</reference>
<dbReference type="RefSeq" id="WP_037274279.1">
    <property type="nucleotide sequence ID" value="NZ_KN293981.1"/>
</dbReference>
<keyword evidence="6" id="KW-0812">Transmembrane</keyword>
<evidence type="ECO:0000259" key="7">
    <source>
        <dbReference type="Pfam" id="PF00535"/>
    </source>
</evidence>
<dbReference type="AlphaFoldDB" id="A0A0A0HHT6"/>
<sequence length="321" mass="35066">MTLRIAVVLIGRNEGARLVASLASLNGQGLRVVYVDSGSTDGSVAAARAAGAEVVELDTSTPFTAARARNAGFAALAPHWPDAVQFIDGDCIVVPDWIDRAAAALMADDGIGLVTGWRSEIHPEASVYNALCDHEWHRPAGEITACGGDMMVRVAAYQEVGGFDGSIIAAEDDELCQRLRKAGWRLIRLPHPMTRHDAAMRTFGQWWRRAVRTGHGFAQVGDMHPGYFARERARVWVYGLVLPLLAFAGLFWFPLLVAVVAAYAMSYVKTAQGLRKSGMATRAALHQAVFLSLSKFPNLIGMLTYRLRKRRGAAMRIIEYK</sequence>
<dbReference type="EMBL" id="AONH01000014">
    <property type="protein sequence ID" value="KGM87332.1"/>
    <property type="molecule type" value="Genomic_DNA"/>
</dbReference>
<feature type="transmembrane region" description="Helical" evidence="6">
    <location>
        <begin position="284"/>
        <end position="305"/>
    </location>
</feature>
<gene>
    <name evidence="9" type="ORF">rosmuc_02646</name>
</gene>
<evidence type="ECO:0000313" key="9">
    <source>
        <dbReference type="EMBL" id="KGM87332.1"/>
    </source>
</evidence>
<dbReference type="STRING" id="215743.ROSMUCSMR3_02621"/>
<feature type="domain" description="Glycosyltransferase 2-like" evidence="8">
    <location>
        <begin position="143"/>
        <end position="258"/>
    </location>
</feature>
<feature type="domain" description="Glycosyltransferase 2-like" evidence="7">
    <location>
        <begin position="7"/>
        <end position="115"/>
    </location>
</feature>
<keyword evidence="3" id="KW-0328">Glycosyltransferase</keyword>
<evidence type="ECO:0000256" key="6">
    <source>
        <dbReference type="SAM" id="Phobius"/>
    </source>
</evidence>
<keyword evidence="2" id="KW-1003">Cell membrane</keyword>
<organism evidence="9 10">
    <name type="scientific">Roseovarius mucosus DSM 17069</name>
    <dbReference type="NCBI Taxonomy" id="1288298"/>
    <lineage>
        <taxon>Bacteria</taxon>
        <taxon>Pseudomonadati</taxon>
        <taxon>Pseudomonadota</taxon>
        <taxon>Alphaproteobacteria</taxon>
        <taxon>Rhodobacterales</taxon>
        <taxon>Roseobacteraceae</taxon>
        <taxon>Roseovarius</taxon>
    </lineage>
</organism>
<dbReference type="PATRIC" id="fig|1288298.3.peg.2662"/>
<evidence type="ECO:0000256" key="1">
    <source>
        <dbReference type="ARBA" id="ARBA00004236"/>
    </source>
</evidence>
<dbReference type="Gene3D" id="3.90.550.10">
    <property type="entry name" value="Spore Coat Polysaccharide Biosynthesis Protein SpsA, Chain A"/>
    <property type="match status" value="1"/>
</dbReference>
<dbReference type="PANTHER" id="PTHR43646">
    <property type="entry name" value="GLYCOSYLTRANSFERASE"/>
    <property type="match status" value="1"/>
</dbReference>
<evidence type="ECO:0000256" key="4">
    <source>
        <dbReference type="ARBA" id="ARBA00022679"/>
    </source>
</evidence>